<name>A0A0F4H208_9PEZI</name>
<dbReference type="EMBL" id="LAFY01000039">
    <property type="protein sequence ID" value="KJY02551.1"/>
    <property type="molecule type" value="Genomic_DNA"/>
</dbReference>
<accession>A0A0F4H208</accession>
<comment type="similarity">
    <text evidence="1">Belongs to the NmrA-type oxidoreductase family.</text>
</comment>
<dbReference type="PANTHER" id="PTHR42748">
    <property type="entry name" value="NITROGEN METABOLITE REPRESSION PROTEIN NMRA FAMILY MEMBER"/>
    <property type="match status" value="1"/>
</dbReference>
<dbReference type="GO" id="GO:0005634">
    <property type="term" value="C:nucleus"/>
    <property type="evidence" value="ECO:0007669"/>
    <property type="project" value="TreeGrafter"/>
</dbReference>
<comment type="caution">
    <text evidence="5">The sequence shown here is derived from an EMBL/GenBank/DDBJ whole genome shotgun (WGS) entry which is preliminary data.</text>
</comment>
<evidence type="ECO:0000313" key="5">
    <source>
        <dbReference type="EMBL" id="KJY02551.1"/>
    </source>
</evidence>
<evidence type="ECO:0000256" key="1">
    <source>
        <dbReference type="ARBA" id="ARBA00006328"/>
    </source>
</evidence>
<proteinExistence type="inferred from homology"/>
<dbReference type="GO" id="GO:0016491">
    <property type="term" value="F:oxidoreductase activity"/>
    <property type="evidence" value="ECO:0007669"/>
    <property type="project" value="UniProtKB-KW"/>
</dbReference>
<organism evidence="5 6">
    <name type="scientific">Zymoseptoria brevis</name>
    <dbReference type="NCBI Taxonomy" id="1047168"/>
    <lineage>
        <taxon>Eukaryota</taxon>
        <taxon>Fungi</taxon>
        <taxon>Dikarya</taxon>
        <taxon>Ascomycota</taxon>
        <taxon>Pezizomycotina</taxon>
        <taxon>Dothideomycetes</taxon>
        <taxon>Dothideomycetidae</taxon>
        <taxon>Mycosphaerellales</taxon>
        <taxon>Mycosphaerellaceae</taxon>
        <taxon>Zymoseptoria</taxon>
    </lineage>
</organism>
<dbReference type="InterPro" id="IPR051164">
    <property type="entry name" value="NmrA-like_oxidored"/>
</dbReference>
<dbReference type="Pfam" id="PF05368">
    <property type="entry name" value="NmrA"/>
    <property type="match status" value="1"/>
</dbReference>
<keyword evidence="2" id="KW-0521">NADP</keyword>
<protein>
    <submittedName>
        <fullName evidence="5">NmrA-like family protein</fullName>
    </submittedName>
</protein>
<evidence type="ECO:0000313" key="6">
    <source>
        <dbReference type="Proteomes" id="UP000033647"/>
    </source>
</evidence>
<dbReference type="STRING" id="1047168.A0A0F4H208"/>
<dbReference type="OrthoDB" id="3358371at2759"/>
<evidence type="ECO:0000256" key="3">
    <source>
        <dbReference type="ARBA" id="ARBA00023002"/>
    </source>
</evidence>
<dbReference type="InterPro" id="IPR036291">
    <property type="entry name" value="NAD(P)-bd_dom_sf"/>
</dbReference>
<dbReference type="InterPro" id="IPR008030">
    <property type="entry name" value="NmrA-like"/>
</dbReference>
<evidence type="ECO:0000259" key="4">
    <source>
        <dbReference type="Pfam" id="PF05368"/>
    </source>
</evidence>
<dbReference type="Gene3D" id="3.90.25.10">
    <property type="entry name" value="UDP-galactose 4-epimerase, domain 1"/>
    <property type="match status" value="1"/>
</dbReference>
<evidence type="ECO:0000256" key="2">
    <source>
        <dbReference type="ARBA" id="ARBA00022857"/>
    </source>
</evidence>
<keyword evidence="6" id="KW-1185">Reference proteome</keyword>
<reference evidence="5 6" key="1">
    <citation type="submission" date="2015-03" db="EMBL/GenBank/DDBJ databases">
        <title>RNA-seq based gene annotation and comparative genomics of four Zymoseptoria species reveal species-specific pathogenicity related genes and transposable element activity.</title>
        <authorList>
            <person name="Grandaubert J."/>
            <person name="Bhattacharyya A."/>
            <person name="Stukenbrock E.H."/>
        </authorList>
    </citation>
    <scope>NUCLEOTIDE SEQUENCE [LARGE SCALE GENOMIC DNA]</scope>
    <source>
        <strain evidence="5 6">Zb18110</strain>
    </source>
</reference>
<gene>
    <name evidence="5" type="ORF">TI39_contig42g00006</name>
</gene>
<dbReference type="Gene3D" id="3.40.50.720">
    <property type="entry name" value="NAD(P)-binding Rossmann-like Domain"/>
    <property type="match status" value="1"/>
</dbReference>
<sequence>MTSKKVIVVFGSTGNQGGSVINTVLSHSELASKYALRGVTRDASSPKSQALASKGVEMVTANVNDPSSLGAAVKGAYGVFAVTDFWSIFSKDKETAQGKAIVDASKLAGVKHLVWSGAPNVAKLSGGKYTHVDHFDGKAAVDEYVDANKGDMIVSHYWPAMFMDSLKQAVQNDAEGNFSLSIPFPDPDSALPLISPTRDTGNFVMGLLEAGEKADGVRVQGVSEWTTVNKLTETLREKTGKEATLNLIDVETYKSFLLEMVREDLGEMMQWIGESEYYGKGTKEEQADSDKFLLEGSTLTSWEKFVGAEF</sequence>
<dbReference type="Proteomes" id="UP000033647">
    <property type="component" value="Unassembled WGS sequence"/>
</dbReference>
<dbReference type="CDD" id="cd05251">
    <property type="entry name" value="NmrA_like_SDR_a"/>
    <property type="match status" value="1"/>
</dbReference>
<dbReference type="SUPFAM" id="SSF51735">
    <property type="entry name" value="NAD(P)-binding Rossmann-fold domains"/>
    <property type="match status" value="1"/>
</dbReference>
<feature type="domain" description="NmrA-like" evidence="4">
    <location>
        <begin position="4"/>
        <end position="287"/>
    </location>
</feature>
<dbReference type="PANTHER" id="PTHR42748:SF30">
    <property type="entry name" value="NMRA-LIKE DOMAIN-CONTAINING PROTEIN"/>
    <property type="match status" value="1"/>
</dbReference>
<keyword evidence="3" id="KW-0560">Oxidoreductase</keyword>
<dbReference type="AlphaFoldDB" id="A0A0F4H208"/>